<protein>
    <recommendedName>
        <fullName evidence="2">Formin-like protein</fullName>
    </recommendedName>
</protein>
<dbReference type="GO" id="GO:0051015">
    <property type="term" value="F:actin filament binding"/>
    <property type="evidence" value="ECO:0007669"/>
    <property type="project" value="InterPro"/>
</dbReference>
<reference evidence="5" key="1">
    <citation type="submission" date="2020-09" db="EMBL/GenBank/DDBJ databases">
        <title>Genome-Enabled Discovery of Anthraquinone Biosynthesis in Senna tora.</title>
        <authorList>
            <person name="Kang S.-H."/>
            <person name="Pandey R.P."/>
            <person name="Lee C.-M."/>
            <person name="Sim J.-S."/>
            <person name="Jeong J.-T."/>
            <person name="Choi B.-S."/>
            <person name="Jung M."/>
            <person name="Ginzburg D."/>
            <person name="Zhao K."/>
            <person name="Won S.Y."/>
            <person name="Oh T.-J."/>
            <person name="Yu Y."/>
            <person name="Kim N.-H."/>
            <person name="Lee O.R."/>
            <person name="Lee T.-H."/>
            <person name="Bashyal P."/>
            <person name="Kim T.-S."/>
            <person name="Lee W.-H."/>
            <person name="Kawkins C."/>
            <person name="Kim C.-K."/>
            <person name="Kim J.S."/>
            <person name="Ahn B.O."/>
            <person name="Rhee S.Y."/>
            <person name="Sohng J.K."/>
        </authorList>
    </citation>
    <scope>NUCLEOTIDE SEQUENCE</scope>
    <source>
        <tissue evidence="5">Leaf</tissue>
    </source>
</reference>
<dbReference type="SMART" id="SM00498">
    <property type="entry name" value="FH2"/>
    <property type="match status" value="1"/>
</dbReference>
<feature type="compositionally biased region" description="Pro residues" evidence="3">
    <location>
        <begin position="63"/>
        <end position="77"/>
    </location>
</feature>
<feature type="region of interest" description="Disordered" evidence="3">
    <location>
        <begin position="565"/>
        <end position="590"/>
    </location>
</feature>
<feature type="compositionally biased region" description="Pro residues" evidence="3">
    <location>
        <begin position="42"/>
        <end position="53"/>
    </location>
</feature>
<evidence type="ECO:0000313" key="6">
    <source>
        <dbReference type="Proteomes" id="UP000634136"/>
    </source>
</evidence>
<dbReference type="Gene3D" id="1.20.58.2220">
    <property type="entry name" value="Formin, FH2 domain"/>
    <property type="match status" value="1"/>
</dbReference>
<accession>A0A834TIJ5</accession>
<dbReference type="AlphaFoldDB" id="A0A834TIJ5"/>
<dbReference type="InterPro" id="IPR042201">
    <property type="entry name" value="FH2_Formin_sf"/>
</dbReference>
<feature type="compositionally biased region" description="Basic residues" evidence="3">
    <location>
        <begin position="565"/>
        <end position="575"/>
    </location>
</feature>
<dbReference type="GO" id="GO:0045010">
    <property type="term" value="P:actin nucleation"/>
    <property type="evidence" value="ECO:0007669"/>
    <property type="project" value="InterPro"/>
</dbReference>
<dbReference type="PANTHER" id="PTHR23213">
    <property type="entry name" value="FORMIN-RELATED"/>
    <property type="match status" value="1"/>
</dbReference>
<dbReference type="Proteomes" id="UP000634136">
    <property type="component" value="Unassembled WGS sequence"/>
</dbReference>
<dbReference type="Pfam" id="PF02181">
    <property type="entry name" value="FH2"/>
    <property type="match status" value="1"/>
</dbReference>
<evidence type="ECO:0000256" key="2">
    <source>
        <dbReference type="RuleBase" id="RU361260"/>
    </source>
</evidence>
<feature type="compositionally biased region" description="Pro residues" evidence="3">
    <location>
        <begin position="89"/>
        <end position="126"/>
    </location>
</feature>
<dbReference type="InterPro" id="IPR015425">
    <property type="entry name" value="FH2_Formin"/>
</dbReference>
<feature type="domain" description="FH2" evidence="4">
    <location>
        <begin position="146"/>
        <end position="578"/>
    </location>
</feature>
<dbReference type="EMBL" id="JAAIUW010000007">
    <property type="protein sequence ID" value="KAF7822853.1"/>
    <property type="molecule type" value="Genomic_DNA"/>
</dbReference>
<feature type="region of interest" description="Disordered" evidence="3">
    <location>
        <begin position="1"/>
        <end position="150"/>
    </location>
</feature>
<evidence type="ECO:0000313" key="5">
    <source>
        <dbReference type="EMBL" id="KAF7822853.1"/>
    </source>
</evidence>
<comment type="similarity">
    <text evidence="1">Belongs to the formin-like family. Class-I subfamily.</text>
</comment>
<dbReference type="PANTHER" id="PTHR23213:SF269">
    <property type="entry name" value="FORMIN-LIKE PROTEIN 5"/>
    <property type="match status" value="1"/>
</dbReference>
<dbReference type="SUPFAM" id="SSF101447">
    <property type="entry name" value="Formin homology 2 domain (FH2 domain)"/>
    <property type="match status" value="1"/>
</dbReference>
<feature type="compositionally biased region" description="Pro residues" evidence="3">
    <location>
        <begin position="17"/>
        <end position="35"/>
    </location>
</feature>
<dbReference type="PROSITE" id="PS51444">
    <property type="entry name" value="FH2"/>
    <property type="match status" value="1"/>
</dbReference>
<dbReference type="OrthoDB" id="1668162at2759"/>
<dbReference type="InterPro" id="IPR027643">
    <property type="entry name" value="Formin-like_plant"/>
</dbReference>
<proteinExistence type="inferred from homology"/>
<keyword evidence="6" id="KW-1185">Reference proteome</keyword>
<gene>
    <name evidence="5" type="ORF">G2W53_020997</name>
</gene>
<comment type="caution">
    <text evidence="5">The sequence shown here is derived from an EMBL/GenBank/DDBJ whole genome shotgun (WGS) entry which is preliminary data.</text>
</comment>
<name>A0A834TIJ5_9FABA</name>
<evidence type="ECO:0000256" key="3">
    <source>
        <dbReference type="SAM" id="MobiDB-lite"/>
    </source>
</evidence>
<sequence length="613" mass="66696">MKPPPGRVGTTTSGLPPLKPPPGRLNPLPPEPPSFRPNKAAAPPPTPPAPSPPVKSHFDAGGAPPPGPPPPPAPPQPVKRHSDAGGASPPGPPPPPPPLGAKPGGRPPPPPPPKGGIGPPRPPPIGPKMVRPDGPKATQNVGASSEVEADAPKAKLKPFFWDKVQANSDQSMVWSQIKSGSFQFNEEMIETLFGYSAVDKNKGELKKESSSQDPSTQYMQIIDRKKAQNLLILLRALNVTMEEVCDALHEGNELPSEFLQTLLKMAPTSEEELKLRLFSGEISQLGPADQFLKFLVDIPFAFKRMEALLFMGTLQEELTATKESFAILEVACKELRNSRLFLKLLEAVLKTGNRMNDGTFRGGAQAFKLETLLKLSDVKGTDGKTTLLHFVVQEIIRSEGKRAARLANENLSSSSIKTDGLNEDISDEKEEHYHDLGLQVVSHLSSELENVKKAATIDADSITGTTAKLGHGFLKTRDFVNTDLKSIKEDRGFYETVKSFVQDAESDVTSLLEEEKKIMALVKSTGDYFHGKAGKDEGLRLFVIVRDFLIMLDKVCKEVGDAQKKAAKTQKHQKSKTPSSSDVRSPPDFRQLLFPAISDRRIKDDSSSDEESP</sequence>
<evidence type="ECO:0000259" key="4">
    <source>
        <dbReference type="PROSITE" id="PS51444"/>
    </source>
</evidence>
<evidence type="ECO:0000256" key="1">
    <source>
        <dbReference type="ARBA" id="ARBA00025793"/>
    </source>
</evidence>
<organism evidence="5 6">
    <name type="scientific">Senna tora</name>
    <dbReference type="NCBI Taxonomy" id="362788"/>
    <lineage>
        <taxon>Eukaryota</taxon>
        <taxon>Viridiplantae</taxon>
        <taxon>Streptophyta</taxon>
        <taxon>Embryophyta</taxon>
        <taxon>Tracheophyta</taxon>
        <taxon>Spermatophyta</taxon>
        <taxon>Magnoliopsida</taxon>
        <taxon>eudicotyledons</taxon>
        <taxon>Gunneridae</taxon>
        <taxon>Pentapetalae</taxon>
        <taxon>rosids</taxon>
        <taxon>fabids</taxon>
        <taxon>Fabales</taxon>
        <taxon>Fabaceae</taxon>
        <taxon>Caesalpinioideae</taxon>
        <taxon>Cassia clade</taxon>
        <taxon>Senna</taxon>
    </lineage>
</organism>